<feature type="region of interest" description="Disordered" evidence="1">
    <location>
        <begin position="1"/>
        <end position="32"/>
    </location>
</feature>
<dbReference type="Proteomes" id="UP000237000">
    <property type="component" value="Unassembled WGS sequence"/>
</dbReference>
<sequence length="32" mass="3448">MAATAPPSTTFLRRFSGNTTGLERITDPNNPL</sequence>
<keyword evidence="3" id="KW-1185">Reference proteome</keyword>
<dbReference type="AlphaFoldDB" id="A0A2P5A5W8"/>
<dbReference type="EMBL" id="JXTC01001203">
    <property type="protein sequence ID" value="PON31934.1"/>
    <property type="molecule type" value="Genomic_DNA"/>
</dbReference>
<proteinExistence type="predicted"/>
<accession>A0A2P5A5W8</accession>
<reference evidence="3" key="1">
    <citation type="submission" date="2016-06" db="EMBL/GenBank/DDBJ databases">
        <title>Parallel loss of symbiosis genes in relatives of nitrogen-fixing non-legume Parasponia.</title>
        <authorList>
            <person name="Van Velzen R."/>
            <person name="Holmer R."/>
            <person name="Bu F."/>
            <person name="Rutten L."/>
            <person name="Van Zeijl A."/>
            <person name="Liu W."/>
            <person name="Santuari L."/>
            <person name="Cao Q."/>
            <person name="Sharma T."/>
            <person name="Shen D."/>
            <person name="Roswanjaya Y."/>
            <person name="Wardhani T."/>
            <person name="Kalhor M.S."/>
            <person name="Jansen J."/>
            <person name="Van den Hoogen J."/>
            <person name="Gungor B."/>
            <person name="Hartog M."/>
            <person name="Hontelez J."/>
            <person name="Verver J."/>
            <person name="Yang W.-C."/>
            <person name="Schijlen E."/>
            <person name="Repin R."/>
            <person name="Schilthuizen M."/>
            <person name="Schranz E."/>
            <person name="Heidstra R."/>
            <person name="Miyata K."/>
            <person name="Fedorova E."/>
            <person name="Kohlen W."/>
            <person name="Bisseling T."/>
            <person name="Smit S."/>
            <person name="Geurts R."/>
        </authorList>
    </citation>
    <scope>NUCLEOTIDE SEQUENCE [LARGE SCALE GENOMIC DNA]</scope>
    <source>
        <strain evidence="3">cv. RG33-2</strain>
    </source>
</reference>
<comment type="caution">
    <text evidence="2">The sequence shown here is derived from an EMBL/GenBank/DDBJ whole genome shotgun (WGS) entry which is preliminary data.</text>
</comment>
<dbReference type="OrthoDB" id="10419119at2759"/>
<evidence type="ECO:0000313" key="3">
    <source>
        <dbReference type="Proteomes" id="UP000237000"/>
    </source>
</evidence>
<dbReference type="InParanoid" id="A0A2P5A5W8"/>
<protein>
    <submittedName>
        <fullName evidence="2">Uncharacterized protein</fullName>
    </submittedName>
</protein>
<organism evidence="2 3">
    <name type="scientific">Trema orientale</name>
    <name type="common">Charcoal tree</name>
    <name type="synonym">Celtis orientalis</name>
    <dbReference type="NCBI Taxonomy" id="63057"/>
    <lineage>
        <taxon>Eukaryota</taxon>
        <taxon>Viridiplantae</taxon>
        <taxon>Streptophyta</taxon>
        <taxon>Embryophyta</taxon>
        <taxon>Tracheophyta</taxon>
        <taxon>Spermatophyta</taxon>
        <taxon>Magnoliopsida</taxon>
        <taxon>eudicotyledons</taxon>
        <taxon>Gunneridae</taxon>
        <taxon>Pentapetalae</taxon>
        <taxon>rosids</taxon>
        <taxon>fabids</taxon>
        <taxon>Rosales</taxon>
        <taxon>Cannabaceae</taxon>
        <taxon>Trema</taxon>
    </lineage>
</organism>
<name>A0A2P5A5W8_TREOI</name>
<evidence type="ECO:0000256" key="1">
    <source>
        <dbReference type="SAM" id="MobiDB-lite"/>
    </source>
</evidence>
<gene>
    <name evidence="2" type="ORF">TorRG33x02_357090</name>
</gene>
<evidence type="ECO:0000313" key="2">
    <source>
        <dbReference type="EMBL" id="PON31934.1"/>
    </source>
</evidence>